<evidence type="ECO:0000313" key="2">
    <source>
        <dbReference type="EMBL" id="MDQ2106428.1"/>
    </source>
</evidence>
<proteinExistence type="predicted"/>
<dbReference type="RefSeq" id="WP_306711775.1">
    <property type="nucleotide sequence ID" value="NZ_JAUJFI010000245.1"/>
</dbReference>
<dbReference type="Proteomes" id="UP001227317">
    <property type="component" value="Unassembled WGS sequence"/>
</dbReference>
<name>A0ABU0WQA8_9PROT</name>
<evidence type="ECO:0000259" key="1">
    <source>
        <dbReference type="Pfam" id="PF12697"/>
    </source>
</evidence>
<feature type="domain" description="AB hydrolase-1" evidence="1">
    <location>
        <begin position="31"/>
        <end position="266"/>
    </location>
</feature>
<dbReference type="PANTHER" id="PTHR43798">
    <property type="entry name" value="MONOACYLGLYCEROL LIPASE"/>
    <property type="match status" value="1"/>
</dbReference>
<dbReference type="PANTHER" id="PTHR43798:SF33">
    <property type="entry name" value="HYDROLASE, PUTATIVE (AFU_ORTHOLOGUE AFUA_2G14860)-RELATED"/>
    <property type="match status" value="1"/>
</dbReference>
<comment type="caution">
    <text evidence="2">The sequence shown here is derived from an EMBL/GenBank/DDBJ whole genome shotgun (WGS) entry which is preliminary data.</text>
</comment>
<dbReference type="Gene3D" id="3.40.50.1820">
    <property type="entry name" value="alpha/beta hydrolase"/>
    <property type="match status" value="1"/>
</dbReference>
<dbReference type="InterPro" id="IPR029058">
    <property type="entry name" value="AB_hydrolase_fold"/>
</dbReference>
<accession>A0ABU0WQA8</accession>
<dbReference type="InterPro" id="IPR000073">
    <property type="entry name" value="AB_hydrolase_1"/>
</dbReference>
<reference evidence="2 3" key="1">
    <citation type="submission" date="2023-06" db="EMBL/GenBank/DDBJ databases">
        <title>Azospirillum isscasensis sp.nov, a bacterium isolated from rhizosphere soil of rice.</title>
        <authorList>
            <person name="Wang H."/>
        </authorList>
    </citation>
    <scope>NUCLEOTIDE SEQUENCE [LARGE SCALE GENOMIC DNA]</scope>
    <source>
        <strain evidence="2 3">C340-1</strain>
    </source>
</reference>
<keyword evidence="2" id="KW-0378">Hydrolase</keyword>
<keyword evidence="3" id="KW-1185">Reference proteome</keyword>
<protein>
    <submittedName>
        <fullName evidence="2">Alpha/beta hydrolase</fullName>
    </submittedName>
</protein>
<dbReference type="GO" id="GO:0016787">
    <property type="term" value="F:hydrolase activity"/>
    <property type="evidence" value="ECO:0007669"/>
    <property type="project" value="UniProtKB-KW"/>
</dbReference>
<dbReference type="EMBL" id="JAUJFI010000245">
    <property type="protein sequence ID" value="MDQ2106428.1"/>
    <property type="molecule type" value="Genomic_DNA"/>
</dbReference>
<dbReference type="PRINTS" id="PR00111">
    <property type="entry name" value="ABHYDROLASE"/>
</dbReference>
<dbReference type="InterPro" id="IPR050266">
    <property type="entry name" value="AB_hydrolase_sf"/>
</dbReference>
<dbReference type="Pfam" id="PF12697">
    <property type="entry name" value="Abhydrolase_6"/>
    <property type="match status" value="1"/>
</dbReference>
<dbReference type="SUPFAM" id="SSF53474">
    <property type="entry name" value="alpha/beta-Hydrolases"/>
    <property type="match status" value="1"/>
</dbReference>
<evidence type="ECO:0000313" key="3">
    <source>
        <dbReference type="Proteomes" id="UP001227317"/>
    </source>
</evidence>
<sequence>MPNRGTCLHWRLDSIRNEGRSAAGRAKKTWIVLLHGNSMAGSIFARQFEGTLSKHYRLAAPDLLGHGRSHRSDQPDLDYTPSGHASVIRRDLDRLGIASALLVGHSYGGHVALALAAQLPTVTGLVLTGMVPVRPGPDDLAGMFNPLPSLNLLAKECFSEHDAAIWAGACLQGSPHPVPDFLADDVRSADGRHRRVLMENVSAGTLMDEVEFLRKSTMPIRFVVGESEGVVNVGKLEGRLRDLGLEQAVSIPRAGHAPFWDNAAAFDRELSAFADFVTTRLERSLAPLPGPECPE</sequence>
<organism evidence="2 3">
    <name type="scientific">Azospirillum isscasi</name>
    <dbReference type="NCBI Taxonomy" id="3053926"/>
    <lineage>
        <taxon>Bacteria</taxon>
        <taxon>Pseudomonadati</taxon>
        <taxon>Pseudomonadota</taxon>
        <taxon>Alphaproteobacteria</taxon>
        <taxon>Rhodospirillales</taxon>
        <taxon>Azospirillaceae</taxon>
        <taxon>Azospirillum</taxon>
    </lineage>
</organism>
<gene>
    <name evidence="2" type="ORF">QSG27_27305</name>
</gene>